<name>A0AAE9XF58_9ENTE</name>
<dbReference type="EMBL" id="CP116507">
    <property type="protein sequence ID" value="WCG22152.1"/>
    <property type="molecule type" value="Genomic_DNA"/>
</dbReference>
<gene>
    <name evidence="1" type="ORF">PML95_07045</name>
</gene>
<sequence length="44" mass="5336">MVQSWREWSYKLGYVCGKFVSFYPSQIKKTWVKMTEKTTVVTRK</sequence>
<evidence type="ECO:0000313" key="1">
    <source>
        <dbReference type="EMBL" id="WCG22152.1"/>
    </source>
</evidence>
<dbReference type="Proteomes" id="UP001179600">
    <property type="component" value="Chromosome"/>
</dbReference>
<evidence type="ECO:0000313" key="2">
    <source>
        <dbReference type="Proteomes" id="UP001179600"/>
    </source>
</evidence>
<organism evidence="1 2">
    <name type="scientific">Vagococcus lutrae</name>
    <dbReference type="NCBI Taxonomy" id="81947"/>
    <lineage>
        <taxon>Bacteria</taxon>
        <taxon>Bacillati</taxon>
        <taxon>Bacillota</taxon>
        <taxon>Bacilli</taxon>
        <taxon>Lactobacillales</taxon>
        <taxon>Enterococcaceae</taxon>
        <taxon>Vagococcus</taxon>
    </lineage>
</organism>
<dbReference type="AlphaFoldDB" id="A0AAE9XF58"/>
<dbReference type="RefSeq" id="WP_023606256.1">
    <property type="nucleotide sequence ID" value="NZ_BKBT01000010.1"/>
</dbReference>
<proteinExistence type="predicted"/>
<accession>A0AAE9XF58</accession>
<protein>
    <submittedName>
        <fullName evidence="1">Uncharacterized protein</fullName>
    </submittedName>
</protein>
<reference evidence="1" key="1">
    <citation type="submission" date="2023-01" db="EMBL/GenBank/DDBJ databases">
        <title>Oxazolidinone resistance genes in florfenicol resistant enterococci from beef cattle and veal calves at slaughter.</title>
        <authorList>
            <person name="Biggel M."/>
        </authorList>
    </citation>
    <scope>NUCLEOTIDE SEQUENCE</scope>
    <source>
        <strain evidence="1">K204-1</strain>
    </source>
</reference>